<evidence type="ECO:0000313" key="7">
    <source>
        <dbReference type="Proteomes" id="UP000183987"/>
    </source>
</evidence>
<keyword evidence="2 3" id="KW-0274">FAD</keyword>
<gene>
    <name evidence="6" type="ORF">SAMN05444339_105235</name>
</gene>
<dbReference type="InterPro" id="IPR036134">
    <property type="entry name" value="Crypto/Photolyase_FAD-like_sf"/>
</dbReference>
<feature type="site" description="Electron transfer via tryptophanyl radical" evidence="4">
    <location>
        <position position="105"/>
    </location>
</feature>
<dbReference type="EMBL" id="FQUE01000005">
    <property type="protein sequence ID" value="SHF37427.1"/>
    <property type="molecule type" value="Genomic_DNA"/>
</dbReference>
<evidence type="ECO:0000259" key="5">
    <source>
        <dbReference type="Pfam" id="PF03441"/>
    </source>
</evidence>
<keyword evidence="6" id="KW-0456">Lyase</keyword>
<accession>A0A1M5B533</accession>
<evidence type="ECO:0000256" key="4">
    <source>
        <dbReference type="PIRSR" id="PIRSR602081-2"/>
    </source>
</evidence>
<dbReference type="GO" id="GO:0003904">
    <property type="term" value="F:deoxyribodipyrimidine photo-lyase activity"/>
    <property type="evidence" value="ECO:0007669"/>
    <property type="project" value="TreeGrafter"/>
</dbReference>
<sequence>MTDWPPTRAAALTRLKDFAPQAAGAYARRRNLDLPGHPNVSRLSPWLRHRLITEAEVIAAIRDRHGPDTAAKFLSEVGWRLYFKGWLEQRPAVWTAYRADREAAWNEVQTQGGLRQRWEAACTGQTGIACFDHWAQELARTGYLHNHARMSFASIWIFTLGLPWTLGADFFLRHLLDGDPASNTLSWRWVGGLHSRGKTYLATPDAIAACTEGRFHPEGLAQHAHSLDGPPPPQPRPLPVSDRFDTQGRVGLLLTEDDLCPDDLLDRGLHPVATATLQATAGRSHLAVAEGVADFTTHCTADCTARLADRIGPVTACPDGAGIVRWAADNRLDRVMMHHAPVGPARDALGDLRDVLNARGIALSVQVRPIDALAWPHATAGYFRFRDVMTEVIARA</sequence>
<feature type="binding site" evidence="3">
    <location>
        <begin position="76"/>
        <end position="83"/>
    </location>
    <ligand>
        <name>FAD</name>
        <dbReference type="ChEBI" id="CHEBI:57692"/>
    </ligand>
</feature>
<name>A0A1M5B533_LOKAT</name>
<dbReference type="OrthoDB" id="9772484at2"/>
<dbReference type="PANTHER" id="PTHR11455:SF9">
    <property type="entry name" value="CRYPTOCHROME CIRCADIAN CLOCK 5 ISOFORM X1"/>
    <property type="match status" value="1"/>
</dbReference>
<evidence type="ECO:0000256" key="3">
    <source>
        <dbReference type="PIRSR" id="PIRSR602081-1"/>
    </source>
</evidence>
<dbReference type="Pfam" id="PF03441">
    <property type="entry name" value="FAD_binding_7"/>
    <property type="match status" value="1"/>
</dbReference>
<proteinExistence type="predicted"/>
<feature type="site" description="Electron transfer via tryptophanyl radical" evidence="4">
    <location>
        <position position="164"/>
    </location>
</feature>
<dbReference type="InterPro" id="IPR002081">
    <property type="entry name" value="Cryptochrome/DNA_photolyase_1"/>
</dbReference>
<feature type="binding site" evidence="3">
    <location>
        <position position="26"/>
    </location>
    <ligand>
        <name>FAD</name>
        <dbReference type="ChEBI" id="CHEBI:57692"/>
    </ligand>
</feature>
<dbReference type="InterPro" id="IPR005101">
    <property type="entry name" value="Cryptochr/Photolyase_FAD-bd"/>
</dbReference>
<dbReference type="Gene3D" id="1.25.40.80">
    <property type="match status" value="1"/>
</dbReference>
<comment type="cofactor">
    <cofactor evidence="3">
        <name>FAD</name>
        <dbReference type="ChEBI" id="CHEBI:57692"/>
    </cofactor>
    <text evidence="3">Binds 1 FAD per subunit.</text>
</comment>
<dbReference type="GO" id="GO:0071949">
    <property type="term" value="F:FAD binding"/>
    <property type="evidence" value="ECO:0007669"/>
    <property type="project" value="TreeGrafter"/>
</dbReference>
<feature type="binding site" evidence="3">
    <location>
        <begin position="177"/>
        <end position="179"/>
    </location>
    <ligand>
        <name>FAD</name>
        <dbReference type="ChEBI" id="CHEBI:57692"/>
    </ligand>
</feature>
<dbReference type="Proteomes" id="UP000183987">
    <property type="component" value="Unassembled WGS sequence"/>
</dbReference>
<organism evidence="6 7">
    <name type="scientific">Loktanella atrilutea</name>
    <dbReference type="NCBI Taxonomy" id="366533"/>
    <lineage>
        <taxon>Bacteria</taxon>
        <taxon>Pseudomonadati</taxon>
        <taxon>Pseudomonadota</taxon>
        <taxon>Alphaproteobacteria</taxon>
        <taxon>Rhodobacterales</taxon>
        <taxon>Roseobacteraceae</taxon>
        <taxon>Loktanella</taxon>
    </lineage>
</organism>
<reference evidence="7" key="1">
    <citation type="submission" date="2016-11" db="EMBL/GenBank/DDBJ databases">
        <authorList>
            <person name="Varghese N."/>
            <person name="Submissions S."/>
        </authorList>
    </citation>
    <scope>NUCLEOTIDE SEQUENCE [LARGE SCALE GENOMIC DNA]</scope>
    <source>
        <strain evidence="7">DSM 29326</strain>
    </source>
</reference>
<dbReference type="AlphaFoldDB" id="A0A1M5B533"/>
<keyword evidence="7" id="KW-1185">Reference proteome</keyword>
<dbReference type="STRING" id="366533.SAMN05444339_105235"/>
<dbReference type="SUPFAM" id="SSF48173">
    <property type="entry name" value="Cryptochrome/photolyase FAD-binding domain"/>
    <property type="match status" value="1"/>
</dbReference>
<dbReference type="PANTHER" id="PTHR11455">
    <property type="entry name" value="CRYPTOCHROME"/>
    <property type="match status" value="1"/>
</dbReference>
<protein>
    <submittedName>
        <fullName evidence="6">Deoxyribodipyrimidine photo-lyase</fullName>
    </submittedName>
</protein>
<dbReference type="GO" id="GO:0003677">
    <property type="term" value="F:DNA binding"/>
    <property type="evidence" value="ECO:0007669"/>
    <property type="project" value="TreeGrafter"/>
</dbReference>
<dbReference type="Gene3D" id="1.10.579.10">
    <property type="entry name" value="DNA Cyclobutane Dipyrimidine Photolyase, subunit A, domain 3"/>
    <property type="match status" value="1"/>
</dbReference>
<dbReference type="RefSeq" id="WP_072857565.1">
    <property type="nucleotide sequence ID" value="NZ_FQUE01000005.1"/>
</dbReference>
<feature type="domain" description="Cryptochrome/DNA photolyase FAD-binding" evidence="5">
    <location>
        <begin position="73"/>
        <end position="199"/>
    </location>
</feature>
<evidence type="ECO:0000256" key="2">
    <source>
        <dbReference type="ARBA" id="ARBA00022827"/>
    </source>
</evidence>
<evidence type="ECO:0000313" key="6">
    <source>
        <dbReference type="EMBL" id="SHF37427.1"/>
    </source>
</evidence>
<keyword evidence="1 3" id="KW-0285">Flavoprotein</keyword>
<evidence type="ECO:0000256" key="1">
    <source>
        <dbReference type="ARBA" id="ARBA00022630"/>
    </source>
</evidence>
<feature type="site" description="Electron transfer via tryptophanyl radical" evidence="4">
    <location>
        <position position="187"/>
    </location>
</feature>
<feature type="binding site" evidence="3">
    <location>
        <position position="73"/>
    </location>
    <ligand>
        <name>FAD</name>
        <dbReference type="ChEBI" id="CHEBI:57692"/>
    </ligand>
</feature>